<feature type="transmembrane region" description="Helical" evidence="1">
    <location>
        <begin position="42"/>
        <end position="60"/>
    </location>
</feature>
<keyword evidence="3" id="KW-1185">Reference proteome</keyword>
<sequence length="65" mass="7093">MRKLSTFGKITFYAGCMFAILGCVGVFGLFDDSPLVPNQSLAIGGYVPLGISLMLSSFFYKKRDC</sequence>
<organism evidence="2 3">
    <name type="scientific">Parageobacillus genomosp. 1</name>
    <dbReference type="NCBI Taxonomy" id="1295642"/>
    <lineage>
        <taxon>Bacteria</taxon>
        <taxon>Bacillati</taxon>
        <taxon>Bacillota</taxon>
        <taxon>Bacilli</taxon>
        <taxon>Bacillales</taxon>
        <taxon>Anoxybacillaceae</taxon>
        <taxon>Parageobacillus</taxon>
    </lineage>
</organism>
<evidence type="ECO:0000313" key="3">
    <source>
        <dbReference type="Proteomes" id="UP000023566"/>
    </source>
</evidence>
<evidence type="ECO:0000256" key="1">
    <source>
        <dbReference type="SAM" id="Phobius"/>
    </source>
</evidence>
<reference evidence="2 3" key="1">
    <citation type="journal article" date="2014" name="Appl. Microbiol. Biotechnol.">
        <title>Transformable facultative thermophile Geobacillus stearothermophilus NUB3621 as a host strain for metabolic engineering.</title>
        <authorList>
            <person name="Blanchard K."/>
            <person name="Robic S."/>
            <person name="Matsumura I."/>
        </authorList>
    </citation>
    <scope>NUCLEOTIDE SEQUENCE [LARGE SCALE GENOMIC DNA]</scope>
    <source>
        <strain evidence="2 3">NUB3621</strain>
    </source>
</reference>
<comment type="caution">
    <text evidence="2">The sequence shown here is derived from an EMBL/GenBank/DDBJ whole genome shotgun (WGS) entry which is preliminary data.</text>
</comment>
<proteinExistence type="predicted"/>
<dbReference type="Proteomes" id="UP000023566">
    <property type="component" value="Chromosome"/>
</dbReference>
<feature type="transmembrane region" description="Helical" evidence="1">
    <location>
        <begin position="12"/>
        <end position="30"/>
    </location>
</feature>
<name>A0ABC9VCT2_9BACL</name>
<dbReference type="AlphaFoldDB" id="A0ABC9VCT2"/>
<keyword evidence="1" id="KW-0472">Membrane</keyword>
<evidence type="ECO:0000313" key="2">
    <source>
        <dbReference type="EMBL" id="EZP76104.1"/>
    </source>
</evidence>
<protein>
    <recommendedName>
        <fullName evidence="4">Group-specific protein</fullName>
    </recommendedName>
</protein>
<accession>A0ABC9VCT2</accession>
<gene>
    <name evidence="2" type="ORF">H839_12544</name>
</gene>
<dbReference type="EMBL" id="AOTZ01000006">
    <property type="protein sequence ID" value="EZP76104.1"/>
    <property type="molecule type" value="Genomic_DNA"/>
</dbReference>
<keyword evidence="1" id="KW-1133">Transmembrane helix</keyword>
<keyword evidence="1" id="KW-0812">Transmembrane</keyword>
<dbReference type="PROSITE" id="PS51257">
    <property type="entry name" value="PROKAR_LIPOPROTEIN"/>
    <property type="match status" value="1"/>
</dbReference>
<evidence type="ECO:0008006" key="4">
    <source>
        <dbReference type="Google" id="ProtNLM"/>
    </source>
</evidence>